<evidence type="ECO:0000313" key="2">
    <source>
        <dbReference type="EMBL" id="JAD19622.1"/>
    </source>
</evidence>
<dbReference type="AlphaFoldDB" id="A0A0A8Y7H6"/>
<reference evidence="2" key="1">
    <citation type="submission" date="2014-09" db="EMBL/GenBank/DDBJ databases">
        <authorList>
            <person name="Magalhaes I.L.F."/>
            <person name="Oliveira U."/>
            <person name="Santos F.R."/>
            <person name="Vidigal T.H.D.A."/>
            <person name="Brescovit A.D."/>
            <person name="Santos A.J."/>
        </authorList>
    </citation>
    <scope>NUCLEOTIDE SEQUENCE</scope>
    <source>
        <tissue evidence="2">Shoot tissue taken approximately 20 cm above the soil surface</tissue>
    </source>
</reference>
<keyword evidence="1" id="KW-1133">Transmembrane helix</keyword>
<keyword evidence="1" id="KW-0812">Transmembrane</keyword>
<protein>
    <submittedName>
        <fullName evidence="2">Uncharacterized protein</fullName>
    </submittedName>
</protein>
<sequence length="39" mass="4525">MPFIMVGDFNIISTLMRRTNQVTYLFSLICLILLSTLMN</sequence>
<keyword evidence="1" id="KW-0472">Membrane</keyword>
<evidence type="ECO:0000256" key="1">
    <source>
        <dbReference type="SAM" id="Phobius"/>
    </source>
</evidence>
<organism evidence="2">
    <name type="scientific">Arundo donax</name>
    <name type="common">Giant reed</name>
    <name type="synonym">Donax arundinaceus</name>
    <dbReference type="NCBI Taxonomy" id="35708"/>
    <lineage>
        <taxon>Eukaryota</taxon>
        <taxon>Viridiplantae</taxon>
        <taxon>Streptophyta</taxon>
        <taxon>Embryophyta</taxon>
        <taxon>Tracheophyta</taxon>
        <taxon>Spermatophyta</taxon>
        <taxon>Magnoliopsida</taxon>
        <taxon>Liliopsida</taxon>
        <taxon>Poales</taxon>
        <taxon>Poaceae</taxon>
        <taxon>PACMAD clade</taxon>
        <taxon>Arundinoideae</taxon>
        <taxon>Arundineae</taxon>
        <taxon>Arundo</taxon>
    </lineage>
</organism>
<name>A0A0A8Y7H6_ARUDO</name>
<accession>A0A0A8Y7H6</accession>
<feature type="transmembrane region" description="Helical" evidence="1">
    <location>
        <begin position="21"/>
        <end position="38"/>
    </location>
</feature>
<proteinExistence type="predicted"/>
<dbReference type="EMBL" id="GBRH01278273">
    <property type="protein sequence ID" value="JAD19622.1"/>
    <property type="molecule type" value="Transcribed_RNA"/>
</dbReference>
<reference evidence="2" key="2">
    <citation type="journal article" date="2015" name="Data Brief">
        <title>Shoot transcriptome of the giant reed, Arundo donax.</title>
        <authorList>
            <person name="Barrero R.A."/>
            <person name="Guerrero F.D."/>
            <person name="Moolhuijzen P."/>
            <person name="Goolsby J.A."/>
            <person name="Tidwell J."/>
            <person name="Bellgard S.E."/>
            <person name="Bellgard M.I."/>
        </authorList>
    </citation>
    <scope>NUCLEOTIDE SEQUENCE</scope>
    <source>
        <tissue evidence="2">Shoot tissue taken approximately 20 cm above the soil surface</tissue>
    </source>
</reference>